<dbReference type="PANTHER" id="PTHR47690">
    <property type="entry name" value="GLUCOKINASE"/>
    <property type="match status" value="1"/>
</dbReference>
<keyword evidence="1" id="KW-0808">Transferase</keyword>
<comment type="caution">
    <text evidence="4">The sequence shown here is derived from an EMBL/GenBank/DDBJ whole genome shotgun (WGS) entry which is preliminary data.</text>
</comment>
<dbReference type="Gene3D" id="3.40.367.20">
    <property type="match status" value="2"/>
</dbReference>
<accession>A0ABU1X2M2</accession>
<proteinExistence type="inferred from homology"/>
<dbReference type="EMBL" id="JAVDWV010000011">
    <property type="protein sequence ID" value="MDR7155803.1"/>
    <property type="molecule type" value="Genomic_DNA"/>
</dbReference>
<dbReference type="Pfam" id="PF02685">
    <property type="entry name" value="Glucokinase"/>
    <property type="match status" value="2"/>
</dbReference>
<keyword evidence="2" id="KW-0418">Kinase</keyword>
<dbReference type="InterPro" id="IPR003836">
    <property type="entry name" value="Glucokinase"/>
</dbReference>
<gene>
    <name evidence="4" type="ORF">J2W40_002639</name>
</gene>
<reference evidence="4 5" key="1">
    <citation type="submission" date="2023-07" db="EMBL/GenBank/DDBJ databases">
        <title>Sorghum-associated microbial communities from plants grown in Nebraska, USA.</title>
        <authorList>
            <person name="Schachtman D."/>
        </authorList>
    </citation>
    <scope>NUCLEOTIDE SEQUENCE [LARGE SCALE GENOMIC DNA]</scope>
    <source>
        <strain evidence="4 5">4256</strain>
    </source>
</reference>
<organism evidence="4 5">
    <name type="scientific">Sphingobium xenophagum</name>
    <dbReference type="NCBI Taxonomy" id="121428"/>
    <lineage>
        <taxon>Bacteria</taxon>
        <taxon>Pseudomonadati</taxon>
        <taxon>Pseudomonadota</taxon>
        <taxon>Alphaproteobacteria</taxon>
        <taxon>Sphingomonadales</taxon>
        <taxon>Sphingomonadaceae</taxon>
        <taxon>Sphingobium</taxon>
    </lineage>
</organism>
<sequence length="201" mass="21754">MVVNDVAAIAWATAERPKGVAFGLSADIASAQEGRHAIASAWRGGLGAACVDRSDGRSTVISSEAGHTPFAIISEDDWQMAKACVTRHGDASYERILFDLMDGQMLHRRLEARELLDTFATLLGRYVAEVVLTFTAFDGIYLCGSVFDQIVTAQLGPLFRAAFEGHGKFKPKLQQTPTQLFPLADGSLNGLSILYSRFAAR</sequence>
<evidence type="ECO:0000256" key="1">
    <source>
        <dbReference type="ARBA" id="ARBA00022679"/>
    </source>
</evidence>
<keyword evidence="5" id="KW-1185">Reference proteome</keyword>
<dbReference type="InterPro" id="IPR043129">
    <property type="entry name" value="ATPase_NBD"/>
</dbReference>
<evidence type="ECO:0000256" key="3">
    <source>
        <dbReference type="RuleBase" id="RU004046"/>
    </source>
</evidence>
<dbReference type="SUPFAM" id="SSF53067">
    <property type="entry name" value="Actin-like ATPase domain"/>
    <property type="match status" value="1"/>
</dbReference>
<evidence type="ECO:0000313" key="4">
    <source>
        <dbReference type="EMBL" id="MDR7155803.1"/>
    </source>
</evidence>
<dbReference type="Proteomes" id="UP001267638">
    <property type="component" value="Unassembled WGS sequence"/>
</dbReference>
<comment type="similarity">
    <text evidence="3">Belongs to the bacterial glucokinase family.</text>
</comment>
<name>A0ABU1X2M2_SPHXE</name>
<dbReference type="PANTHER" id="PTHR47690:SF1">
    <property type="entry name" value="GLUCOKINASE"/>
    <property type="match status" value="1"/>
</dbReference>
<evidence type="ECO:0000313" key="5">
    <source>
        <dbReference type="Proteomes" id="UP001267638"/>
    </source>
</evidence>
<protein>
    <submittedName>
        <fullName evidence="4">Glucokinase</fullName>
    </submittedName>
</protein>
<evidence type="ECO:0000256" key="2">
    <source>
        <dbReference type="ARBA" id="ARBA00022777"/>
    </source>
</evidence>
<dbReference type="InterPro" id="IPR050201">
    <property type="entry name" value="Bacterial_glucokinase"/>
</dbReference>